<organism evidence="4 5">
    <name type="scientific">Daphnia sinensis</name>
    <dbReference type="NCBI Taxonomy" id="1820382"/>
    <lineage>
        <taxon>Eukaryota</taxon>
        <taxon>Metazoa</taxon>
        <taxon>Ecdysozoa</taxon>
        <taxon>Arthropoda</taxon>
        <taxon>Crustacea</taxon>
        <taxon>Branchiopoda</taxon>
        <taxon>Diplostraca</taxon>
        <taxon>Cladocera</taxon>
        <taxon>Anomopoda</taxon>
        <taxon>Daphniidae</taxon>
        <taxon>Daphnia</taxon>
        <taxon>Daphnia similis group</taxon>
    </lineage>
</organism>
<name>A0AAD5PQ19_9CRUS</name>
<feature type="domain" description="Ty3 transposon capsid-like protein" evidence="3">
    <location>
        <begin position="21"/>
        <end position="129"/>
    </location>
</feature>
<evidence type="ECO:0000256" key="1">
    <source>
        <dbReference type="SAM" id="Coils"/>
    </source>
</evidence>
<evidence type="ECO:0000313" key="4">
    <source>
        <dbReference type="EMBL" id="KAI9551055.1"/>
    </source>
</evidence>
<evidence type="ECO:0000256" key="2">
    <source>
        <dbReference type="SAM" id="MobiDB-lite"/>
    </source>
</evidence>
<dbReference type="AlphaFoldDB" id="A0AAD5PQ19"/>
<keyword evidence="1" id="KW-0175">Coiled coil</keyword>
<accession>A0AAD5PQ19</accession>
<dbReference type="CDD" id="cd00303">
    <property type="entry name" value="retropepsin_like"/>
    <property type="match status" value="2"/>
</dbReference>
<protein>
    <recommendedName>
        <fullName evidence="3">Ty3 transposon capsid-like protein domain-containing protein</fullName>
    </recommendedName>
</protein>
<dbReference type="InterPro" id="IPR045358">
    <property type="entry name" value="Ty3_capsid"/>
</dbReference>
<dbReference type="EMBL" id="WJBH02000052">
    <property type="protein sequence ID" value="KAI9551055.1"/>
    <property type="molecule type" value="Genomic_DNA"/>
</dbReference>
<dbReference type="Gene3D" id="2.40.70.10">
    <property type="entry name" value="Acid Proteases"/>
    <property type="match status" value="2"/>
</dbReference>
<feature type="region of interest" description="Disordered" evidence="2">
    <location>
        <begin position="276"/>
        <end position="377"/>
    </location>
</feature>
<dbReference type="SUPFAM" id="SSF50630">
    <property type="entry name" value="Acid proteases"/>
    <property type="match status" value="1"/>
</dbReference>
<feature type="coiled-coil region" evidence="1">
    <location>
        <begin position="226"/>
        <end position="253"/>
    </location>
</feature>
<keyword evidence="5" id="KW-1185">Reference proteome</keyword>
<dbReference type="PANTHER" id="PTHR33223:SF6">
    <property type="entry name" value="CCHC-TYPE DOMAIN-CONTAINING PROTEIN"/>
    <property type="match status" value="1"/>
</dbReference>
<dbReference type="Pfam" id="PF13650">
    <property type="entry name" value="Asp_protease_2"/>
    <property type="match status" value="1"/>
</dbReference>
<dbReference type="Pfam" id="PF19259">
    <property type="entry name" value="Ty3_capsid"/>
    <property type="match status" value="1"/>
</dbReference>
<dbReference type="PANTHER" id="PTHR33223">
    <property type="entry name" value="CCHC-TYPE DOMAIN-CONTAINING PROTEIN"/>
    <property type="match status" value="1"/>
</dbReference>
<dbReference type="Proteomes" id="UP000820818">
    <property type="component" value="Unassembled WGS sequence"/>
</dbReference>
<comment type="caution">
    <text evidence="4">The sequence shown here is derived from an EMBL/GenBank/DDBJ whole genome shotgun (WGS) entry which is preliminary data.</text>
</comment>
<sequence>MNITQPIVRVLGELFSREDKKSIPPFKGKSTDKLITEWLKIAEHVARNNNWNDEQKIRFFSDRLKGEALEWHETYVEENDTNYDEWKAAIIERFQDAFDLAALKKKLFKLKQKPEENCRTFVSRLNNLYDTIEGKEEKLDDHDKTIMEDQLYNKVKRMRDSTKIKILLQGILPKVKTELYLRMPEKSDDFESLCKQLFISEQILHEKESNEDKEITAVIAGITTREKEQDSELTQQKIEIEQLRQKIKNLECFSKERELSQENSVTIAAADRYDNRRNQSVERQSRNSRVRFQDGRERSREPSYSRSREPSFSRSREASPYRRSYNRQEWRNNAPQRDRGRPYTRNYRQRRNEGFSRNSRPPYRRNNNRYSTEGRDDNRLDDWAPDIAGARAPRNRDIICHKCNKKEKSINTHKVDPYKIDSNIQIEIPQLIRIPIKIYDVETRALIDTGAAASLVSAKILLSIKNRKLKQTKKKKTPTFRTVSGEVLTSLGQYELAIAIDNNHIINHYFYAMENLNEDCILGLDFLSINNVKINTRNGQLLYDHLGKEHIFESNAPLYSLTFTNAGINIPLIPISNENQTEDLTAKDHRNLEPFIQCRVSDQDKMRNEEKDVPPQLNFPDFQTEIVARIKTLFEKHEKLFADKESDLGLATQKTPTFRTVSGEVLTSLGQYELAIAIDNNHIINHYFYAMENLNEDCILGLDFLSINNVKINTRNGQLLYDHLGKEHIFESNAPLYSLTFTNAGINIPLIPISNENQTEDLTAKDHRNLEPFIQCRVSDQDKMRNEEKDVPPQLNFPDFQTEIVARIKTLFEKHEKLFADKESDLGLATQVKHFINTGNHAPIYQRLRRTPEALKETYDIEIGYRPGKTHQNADTLSRTPVATVASVETRTKSEVKQEESEWVRVQHEDDSLATPHFLNL</sequence>
<evidence type="ECO:0000259" key="3">
    <source>
        <dbReference type="Pfam" id="PF19259"/>
    </source>
</evidence>
<gene>
    <name evidence="4" type="ORF">GHT06_007661</name>
</gene>
<evidence type="ECO:0000313" key="5">
    <source>
        <dbReference type="Proteomes" id="UP000820818"/>
    </source>
</evidence>
<reference evidence="4" key="1">
    <citation type="submission" date="2022-05" db="EMBL/GenBank/DDBJ databases">
        <title>A multi-omics perspective on studying reproductive biology in Daphnia sinensis.</title>
        <authorList>
            <person name="Jia J."/>
        </authorList>
    </citation>
    <scope>NUCLEOTIDE SEQUENCE</scope>
    <source>
        <strain evidence="4">WSL</strain>
    </source>
</reference>
<feature type="compositionally biased region" description="Basic and acidic residues" evidence="2">
    <location>
        <begin position="276"/>
        <end position="341"/>
    </location>
</feature>
<proteinExistence type="predicted"/>
<dbReference type="InterPro" id="IPR021109">
    <property type="entry name" value="Peptidase_aspartic_dom_sf"/>
</dbReference>